<evidence type="ECO:0000256" key="3">
    <source>
        <dbReference type="ARBA" id="ARBA00004922"/>
    </source>
</evidence>
<evidence type="ECO:0000256" key="1">
    <source>
        <dbReference type="ARBA" id="ARBA00004141"/>
    </source>
</evidence>
<keyword evidence="18" id="KW-1185">Reference proteome</keyword>
<dbReference type="InterPro" id="IPR035518">
    <property type="entry name" value="DPG_synthase"/>
</dbReference>
<dbReference type="InterPro" id="IPR001173">
    <property type="entry name" value="Glyco_trans_2-like"/>
</dbReference>
<dbReference type="InterPro" id="IPR007267">
    <property type="entry name" value="GtrA_DPMS_TM"/>
</dbReference>
<feature type="transmembrane region" description="Helical" evidence="14">
    <location>
        <begin position="295"/>
        <end position="313"/>
    </location>
</feature>
<feature type="transmembrane region" description="Helical" evidence="14">
    <location>
        <begin position="361"/>
        <end position="382"/>
    </location>
</feature>
<dbReference type="AlphaFoldDB" id="A0A9W6I8U2"/>
<evidence type="ECO:0000256" key="12">
    <source>
        <dbReference type="ARBA" id="ARBA00023136"/>
    </source>
</evidence>
<dbReference type="CDD" id="cd04188">
    <property type="entry name" value="DPG_synthase"/>
    <property type="match status" value="1"/>
</dbReference>
<keyword evidence="12 14" id="KW-0472">Membrane</keyword>
<keyword evidence="6" id="KW-0328">Glycosyltransferase</keyword>
<dbReference type="Proteomes" id="UP001143474">
    <property type="component" value="Unassembled WGS sequence"/>
</dbReference>
<keyword evidence="9" id="KW-0256">Endoplasmic reticulum</keyword>
<accession>A0A9W6I8U2</accession>
<evidence type="ECO:0000256" key="4">
    <source>
        <dbReference type="ARBA" id="ARBA00006739"/>
    </source>
</evidence>
<evidence type="ECO:0000259" key="15">
    <source>
        <dbReference type="Pfam" id="PF00535"/>
    </source>
</evidence>
<evidence type="ECO:0000256" key="7">
    <source>
        <dbReference type="ARBA" id="ARBA00022679"/>
    </source>
</evidence>
<keyword evidence="8 14" id="KW-0812">Transmembrane</keyword>
<keyword evidence="11 14" id="KW-1133">Transmembrane helix</keyword>
<comment type="caution">
    <text evidence="17">The sequence shown here is derived from an EMBL/GenBank/DDBJ whole genome shotgun (WGS) entry which is preliminary data.</text>
</comment>
<keyword evidence="10" id="KW-0735">Signal-anchor</keyword>
<dbReference type="GO" id="GO:0006487">
    <property type="term" value="P:protein N-linked glycosylation"/>
    <property type="evidence" value="ECO:0007669"/>
    <property type="project" value="TreeGrafter"/>
</dbReference>
<sequence length="398" mass="43199">MKQMTAPARTRLVEIVVPVYNEQRVLAESVRRLHAYLTATFPYGFRITIADNASTDATWRVATGLGRELSHVHAVHLDVKGRGRALRRVWSASDADVVAYMDVDLSTDLDAFLPLVAPLLSGHSDLAIGTRLSRGSNVVRGPKREFISRTYNLLLRSAMGARFSDAQCGFKAARTEIVQALLPAVEDEEWFFDTELLLLAERHGLRIHEVPVDWVDDPDSRVDIVRTAKDDLRGMARVARKTLSGAARIPVPPRVQRAQLPSGMARQLPSFAVIGVLCTLAHLGLFVLLRSVMPAVAANAVALLVTAVANTAANRRFTFGVTGRTGALRHQLEGGMAFLVGLLLSTGGLTLLGYLMPGASATVQAAAVIAANALATLVRFLLMRTWVFNPRRAKGAGR</sequence>
<dbReference type="PANTHER" id="PTHR10859:SF91">
    <property type="entry name" value="DOLICHYL-PHOSPHATE BETA-GLUCOSYLTRANSFERASE"/>
    <property type="match status" value="1"/>
</dbReference>
<dbReference type="GO" id="GO:0000271">
    <property type="term" value="P:polysaccharide biosynthetic process"/>
    <property type="evidence" value="ECO:0007669"/>
    <property type="project" value="InterPro"/>
</dbReference>
<gene>
    <name evidence="17" type="ORF">GCM10017600_76320</name>
</gene>
<dbReference type="EMBL" id="BSEV01000030">
    <property type="protein sequence ID" value="GLK14220.1"/>
    <property type="molecule type" value="Genomic_DNA"/>
</dbReference>
<dbReference type="Gene3D" id="3.90.550.10">
    <property type="entry name" value="Spore Coat Polysaccharide Biosynthesis Protein SpsA, Chain A"/>
    <property type="match status" value="1"/>
</dbReference>
<comment type="pathway">
    <text evidence="3">Protein modification; protein glycosylation.</text>
</comment>
<evidence type="ECO:0000256" key="11">
    <source>
        <dbReference type="ARBA" id="ARBA00022989"/>
    </source>
</evidence>
<evidence type="ECO:0000256" key="9">
    <source>
        <dbReference type="ARBA" id="ARBA00022824"/>
    </source>
</evidence>
<comment type="catalytic activity">
    <reaction evidence="13">
        <text>a di-trans,poly-cis-dolichyl phosphate + UDP-alpha-D-glucose = a di-trans,poly-cis-dolichyl beta-D-glucosyl phosphate + UDP</text>
        <dbReference type="Rhea" id="RHEA:15401"/>
        <dbReference type="Rhea" id="RHEA-COMP:19498"/>
        <dbReference type="Rhea" id="RHEA-COMP:19502"/>
        <dbReference type="ChEBI" id="CHEBI:57525"/>
        <dbReference type="ChEBI" id="CHEBI:57683"/>
        <dbReference type="ChEBI" id="CHEBI:58223"/>
        <dbReference type="ChEBI" id="CHEBI:58885"/>
        <dbReference type="EC" id="2.4.1.117"/>
    </reaction>
    <physiologicalReaction direction="left-to-right" evidence="13">
        <dbReference type="Rhea" id="RHEA:15402"/>
    </physiologicalReaction>
</comment>
<dbReference type="Pfam" id="PF04138">
    <property type="entry name" value="GtrA_DPMS_TM"/>
    <property type="match status" value="1"/>
</dbReference>
<dbReference type="GO" id="GO:0004581">
    <property type="term" value="F:dolichyl-phosphate beta-glucosyltransferase activity"/>
    <property type="evidence" value="ECO:0007669"/>
    <property type="project" value="UniProtKB-EC"/>
</dbReference>
<comment type="subcellular location">
    <subcellularLocation>
        <location evidence="2">Endoplasmic reticulum membrane</location>
        <topology evidence="2">Single-pass membrane protein</topology>
    </subcellularLocation>
    <subcellularLocation>
        <location evidence="1">Membrane</location>
        <topology evidence="1">Multi-pass membrane protein</topology>
    </subcellularLocation>
</comment>
<proteinExistence type="inferred from homology"/>
<evidence type="ECO:0000259" key="16">
    <source>
        <dbReference type="Pfam" id="PF04138"/>
    </source>
</evidence>
<reference evidence="17" key="2">
    <citation type="submission" date="2023-01" db="EMBL/GenBank/DDBJ databases">
        <authorList>
            <person name="Sun Q."/>
            <person name="Evtushenko L."/>
        </authorList>
    </citation>
    <scope>NUCLEOTIDE SEQUENCE</scope>
    <source>
        <strain evidence="17">VKM Ac-2007</strain>
    </source>
</reference>
<evidence type="ECO:0000256" key="5">
    <source>
        <dbReference type="ARBA" id="ARBA00012583"/>
    </source>
</evidence>
<evidence type="ECO:0000256" key="8">
    <source>
        <dbReference type="ARBA" id="ARBA00022692"/>
    </source>
</evidence>
<dbReference type="GO" id="GO:0016020">
    <property type="term" value="C:membrane"/>
    <property type="evidence" value="ECO:0007669"/>
    <property type="project" value="UniProtKB-SubCell"/>
</dbReference>
<dbReference type="PANTHER" id="PTHR10859">
    <property type="entry name" value="GLYCOSYL TRANSFERASE"/>
    <property type="match status" value="1"/>
</dbReference>
<comment type="similarity">
    <text evidence="4">Belongs to the glycosyltransferase 2 family.</text>
</comment>
<protein>
    <recommendedName>
        <fullName evidence="5">dolichyl-phosphate beta-glucosyltransferase</fullName>
        <ecNumber evidence="5">2.4.1.117</ecNumber>
    </recommendedName>
</protein>
<feature type="transmembrane region" description="Helical" evidence="14">
    <location>
        <begin position="268"/>
        <end position="289"/>
    </location>
</feature>
<dbReference type="EC" id="2.4.1.117" evidence="5"/>
<evidence type="ECO:0000313" key="17">
    <source>
        <dbReference type="EMBL" id="GLK14220.1"/>
    </source>
</evidence>
<name>A0A9W6I8U2_9ACTN</name>
<evidence type="ECO:0000313" key="18">
    <source>
        <dbReference type="Proteomes" id="UP001143474"/>
    </source>
</evidence>
<reference evidence="17" key="1">
    <citation type="journal article" date="2014" name="Int. J. Syst. Evol. Microbiol.">
        <title>Complete genome sequence of Corynebacterium casei LMG S-19264T (=DSM 44701T), isolated from a smear-ripened cheese.</title>
        <authorList>
            <consortium name="US DOE Joint Genome Institute (JGI-PGF)"/>
            <person name="Walter F."/>
            <person name="Albersmeier A."/>
            <person name="Kalinowski J."/>
            <person name="Ruckert C."/>
        </authorList>
    </citation>
    <scope>NUCLEOTIDE SEQUENCE</scope>
    <source>
        <strain evidence="17">VKM Ac-2007</strain>
    </source>
</reference>
<feature type="transmembrane region" description="Helical" evidence="14">
    <location>
        <begin position="334"/>
        <end position="355"/>
    </location>
</feature>
<feature type="domain" description="Glycosyltransferase 2-like" evidence="15">
    <location>
        <begin position="15"/>
        <end position="180"/>
    </location>
</feature>
<evidence type="ECO:0000256" key="13">
    <source>
        <dbReference type="ARBA" id="ARBA00045097"/>
    </source>
</evidence>
<evidence type="ECO:0000256" key="2">
    <source>
        <dbReference type="ARBA" id="ARBA00004389"/>
    </source>
</evidence>
<evidence type="ECO:0000256" key="10">
    <source>
        <dbReference type="ARBA" id="ARBA00022968"/>
    </source>
</evidence>
<dbReference type="Pfam" id="PF00535">
    <property type="entry name" value="Glycos_transf_2"/>
    <property type="match status" value="1"/>
</dbReference>
<feature type="domain" description="GtrA/DPMS transmembrane" evidence="16">
    <location>
        <begin position="271"/>
        <end position="388"/>
    </location>
</feature>
<organism evidence="17 18">
    <name type="scientific">Streptosporangium carneum</name>
    <dbReference type="NCBI Taxonomy" id="47481"/>
    <lineage>
        <taxon>Bacteria</taxon>
        <taxon>Bacillati</taxon>
        <taxon>Actinomycetota</taxon>
        <taxon>Actinomycetes</taxon>
        <taxon>Streptosporangiales</taxon>
        <taxon>Streptosporangiaceae</taxon>
        <taxon>Streptosporangium</taxon>
    </lineage>
</organism>
<dbReference type="FunFam" id="3.90.550.10:FF:000131">
    <property type="entry name" value="Glycosyl transferase"/>
    <property type="match status" value="1"/>
</dbReference>
<dbReference type="SUPFAM" id="SSF53448">
    <property type="entry name" value="Nucleotide-diphospho-sugar transferases"/>
    <property type="match status" value="1"/>
</dbReference>
<evidence type="ECO:0000256" key="6">
    <source>
        <dbReference type="ARBA" id="ARBA00022676"/>
    </source>
</evidence>
<keyword evidence="7 17" id="KW-0808">Transferase</keyword>
<evidence type="ECO:0000256" key="14">
    <source>
        <dbReference type="SAM" id="Phobius"/>
    </source>
</evidence>
<dbReference type="InterPro" id="IPR029044">
    <property type="entry name" value="Nucleotide-diphossugar_trans"/>
</dbReference>